<sequence length="69" mass="7805">MSQLETFLSSFSPLDNTHTHLYTLGFVSPLSRHTSIHVHEGLIDIHLCIYTCGSPLYIHTSIDGVHRRT</sequence>
<organism evidence="1 2">
    <name type="scientific">Cystoisospora suis</name>
    <dbReference type="NCBI Taxonomy" id="483139"/>
    <lineage>
        <taxon>Eukaryota</taxon>
        <taxon>Sar</taxon>
        <taxon>Alveolata</taxon>
        <taxon>Apicomplexa</taxon>
        <taxon>Conoidasida</taxon>
        <taxon>Coccidia</taxon>
        <taxon>Eucoccidiorida</taxon>
        <taxon>Eimeriorina</taxon>
        <taxon>Sarcocystidae</taxon>
        <taxon>Cystoisospora</taxon>
    </lineage>
</organism>
<evidence type="ECO:0000313" key="1">
    <source>
        <dbReference type="EMBL" id="PHJ21363.1"/>
    </source>
</evidence>
<keyword evidence="2" id="KW-1185">Reference proteome</keyword>
<comment type="caution">
    <text evidence="1">The sequence shown here is derived from an EMBL/GenBank/DDBJ whole genome shotgun (WGS) entry which is preliminary data.</text>
</comment>
<proteinExistence type="predicted"/>
<evidence type="ECO:0000313" key="2">
    <source>
        <dbReference type="Proteomes" id="UP000221165"/>
    </source>
</evidence>
<name>A0A2C6L079_9APIC</name>
<dbReference type="Proteomes" id="UP000221165">
    <property type="component" value="Unassembled WGS sequence"/>
</dbReference>
<protein>
    <submittedName>
        <fullName evidence="1">Uncharacterized protein</fullName>
    </submittedName>
</protein>
<dbReference type="AlphaFoldDB" id="A0A2C6L079"/>
<reference evidence="1 2" key="1">
    <citation type="journal article" date="2017" name="Int. J. Parasitol.">
        <title>The genome of the protozoan parasite Cystoisospora suis and a reverse vaccinology approach to identify vaccine candidates.</title>
        <authorList>
            <person name="Palmieri N."/>
            <person name="Shrestha A."/>
            <person name="Ruttkowski B."/>
            <person name="Beck T."/>
            <person name="Vogl C."/>
            <person name="Tomley F."/>
            <person name="Blake D.P."/>
            <person name="Joachim A."/>
        </authorList>
    </citation>
    <scope>NUCLEOTIDE SEQUENCE [LARGE SCALE GENOMIC DNA]</scope>
    <source>
        <strain evidence="1 2">Wien I</strain>
    </source>
</reference>
<dbReference type="GeneID" id="94428189"/>
<dbReference type="EMBL" id="MIGC01002274">
    <property type="protein sequence ID" value="PHJ21363.1"/>
    <property type="molecule type" value="Genomic_DNA"/>
</dbReference>
<accession>A0A2C6L079</accession>
<gene>
    <name evidence="1" type="ORF">CSUI_004794</name>
</gene>
<dbReference type="VEuPathDB" id="ToxoDB:CSUI_004794"/>
<dbReference type="RefSeq" id="XP_067923046.1">
    <property type="nucleotide sequence ID" value="XM_068064978.1"/>
</dbReference>